<dbReference type="Pfam" id="PF07228">
    <property type="entry name" value="SpoIIE"/>
    <property type="match status" value="1"/>
</dbReference>
<dbReference type="SUPFAM" id="SSF81606">
    <property type="entry name" value="PP2C-like"/>
    <property type="match status" value="1"/>
</dbReference>
<dbReference type="InterPro" id="IPR001932">
    <property type="entry name" value="PPM-type_phosphatase-like_dom"/>
</dbReference>
<keyword evidence="1" id="KW-0464">Manganese</keyword>
<feature type="region of interest" description="Disordered" evidence="2">
    <location>
        <begin position="29"/>
        <end position="52"/>
    </location>
</feature>
<organism evidence="4 5">
    <name type="scientific">Acanthamoeba castellanii (strain ATCC 30010 / Neff)</name>
    <dbReference type="NCBI Taxonomy" id="1257118"/>
    <lineage>
        <taxon>Eukaryota</taxon>
        <taxon>Amoebozoa</taxon>
        <taxon>Discosea</taxon>
        <taxon>Longamoebia</taxon>
        <taxon>Centramoebida</taxon>
        <taxon>Acanthamoebidae</taxon>
        <taxon>Acanthamoeba</taxon>
    </lineage>
</organism>
<dbReference type="Gene3D" id="3.60.40.10">
    <property type="entry name" value="PPM-type phosphatase domain"/>
    <property type="match status" value="1"/>
</dbReference>
<comment type="similarity">
    <text evidence="1">Belongs to the PP2C family.</text>
</comment>
<feature type="compositionally biased region" description="Low complexity" evidence="2">
    <location>
        <begin position="393"/>
        <end position="403"/>
    </location>
</feature>
<dbReference type="GO" id="GO:0004722">
    <property type="term" value="F:protein serine/threonine phosphatase activity"/>
    <property type="evidence" value="ECO:0007669"/>
    <property type="project" value="UniProtKB-EC"/>
</dbReference>
<dbReference type="VEuPathDB" id="AmoebaDB:ACA1_269270"/>
<comment type="catalytic activity">
    <reaction evidence="1">
        <text>O-phospho-L-seryl-[protein] + H2O = L-seryl-[protein] + phosphate</text>
        <dbReference type="Rhea" id="RHEA:20629"/>
        <dbReference type="Rhea" id="RHEA-COMP:9863"/>
        <dbReference type="Rhea" id="RHEA-COMP:11604"/>
        <dbReference type="ChEBI" id="CHEBI:15377"/>
        <dbReference type="ChEBI" id="CHEBI:29999"/>
        <dbReference type="ChEBI" id="CHEBI:43474"/>
        <dbReference type="ChEBI" id="CHEBI:83421"/>
        <dbReference type="EC" id="3.1.3.16"/>
    </reaction>
</comment>
<gene>
    <name evidence="4" type="ORF">ACA1_269270</name>
</gene>
<proteinExistence type="inferred from homology"/>
<evidence type="ECO:0000256" key="2">
    <source>
        <dbReference type="SAM" id="MobiDB-lite"/>
    </source>
</evidence>
<keyword evidence="1" id="KW-0479">Metal-binding</keyword>
<evidence type="ECO:0000313" key="4">
    <source>
        <dbReference type="EMBL" id="ELR19506.1"/>
    </source>
</evidence>
<dbReference type="InterPro" id="IPR036457">
    <property type="entry name" value="PPM-type-like_dom_sf"/>
</dbReference>
<keyword evidence="1" id="KW-0378">Hydrolase</keyword>
<keyword evidence="1" id="KW-0904">Protein phosphatase</keyword>
<dbReference type="GeneID" id="14920290"/>
<dbReference type="InterPro" id="IPR039123">
    <property type="entry name" value="PPTC7"/>
</dbReference>
<dbReference type="AlphaFoldDB" id="L8H4X6"/>
<dbReference type="RefSeq" id="XP_004341592.1">
    <property type="nucleotide sequence ID" value="XM_004341544.1"/>
</dbReference>
<dbReference type="OMA" id="MIARRAH"/>
<dbReference type="OrthoDB" id="60843at2759"/>
<protein>
    <recommendedName>
        <fullName evidence="1">Protein phosphatase</fullName>
        <ecNumber evidence="1">3.1.3.16</ecNumber>
    </recommendedName>
</protein>
<dbReference type="STRING" id="1257118.L8H4X6"/>
<evidence type="ECO:0000313" key="5">
    <source>
        <dbReference type="Proteomes" id="UP000011083"/>
    </source>
</evidence>
<dbReference type="PANTHER" id="PTHR12320:SF1">
    <property type="entry name" value="PROTEIN PHOSPHATASE PTC7 HOMOLOG"/>
    <property type="match status" value="1"/>
</dbReference>
<comment type="catalytic activity">
    <reaction evidence="1">
        <text>O-phospho-L-threonyl-[protein] + H2O = L-threonyl-[protein] + phosphate</text>
        <dbReference type="Rhea" id="RHEA:47004"/>
        <dbReference type="Rhea" id="RHEA-COMP:11060"/>
        <dbReference type="Rhea" id="RHEA-COMP:11605"/>
        <dbReference type="ChEBI" id="CHEBI:15377"/>
        <dbReference type="ChEBI" id="CHEBI:30013"/>
        <dbReference type="ChEBI" id="CHEBI:43474"/>
        <dbReference type="ChEBI" id="CHEBI:61977"/>
        <dbReference type="EC" id="3.1.3.16"/>
    </reaction>
</comment>
<feature type="region of interest" description="Disordered" evidence="2">
    <location>
        <begin position="393"/>
        <end position="417"/>
    </location>
</feature>
<dbReference type="SMART" id="SM00331">
    <property type="entry name" value="PP2C_SIG"/>
    <property type="match status" value="1"/>
</dbReference>
<feature type="domain" description="PPM-type phosphatase" evidence="3">
    <location>
        <begin position="155"/>
        <end position="393"/>
    </location>
</feature>
<keyword evidence="1" id="KW-0460">Magnesium</keyword>
<dbReference type="PANTHER" id="PTHR12320">
    <property type="entry name" value="PROTEIN PHOSPHATASE 2C"/>
    <property type="match status" value="1"/>
</dbReference>
<dbReference type="GO" id="GO:0046872">
    <property type="term" value="F:metal ion binding"/>
    <property type="evidence" value="ECO:0007669"/>
    <property type="project" value="UniProtKB-UniRule"/>
</dbReference>
<dbReference type="KEGG" id="acan:ACA1_269270"/>
<dbReference type="EMBL" id="KB007933">
    <property type="protein sequence ID" value="ELR19506.1"/>
    <property type="molecule type" value="Genomic_DNA"/>
</dbReference>
<dbReference type="EC" id="3.1.3.16" evidence="1"/>
<keyword evidence="5" id="KW-1185">Reference proteome</keyword>
<sequence>MATNSFSRLVGTPPTSAFVATTASCAGTTSPATTTTTASSPPSSPGHGATSSSSLFVHSPSVICSSHHRSATPLAFMCPGPLTSSSSSSSAYSLFSSGGSSLFHSRLFASPSPVARLYASPASARRFADGAELADDAWDSPRAEHAKTLRLASGAHMIPHPEKRHKGGEDAYFLSEDGQVVGVADGVGGWALSGIDSGLYSKSLMAEAKKAVEAAKKAGVQPTRATDIMQKAYDHTKHLVGSSTAVILMAEGQSVKYSNLGDSGFMVIRGDKVAFRTREQTHAFNTPYQIGTGGDHPTDAEEGRVAVEEGDIIVLGTDGLFDNLFDDQIVEIVKQGRQEKRDADEVAEMIARRAHKAGSRTTGEMPFGKNARTYGYQYQGGKMDDITVVVSFVSSSPSSSPSAPISPPSSPQQKAKF</sequence>
<dbReference type="Proteomes" id="UP000011083">
    <property type="component" value="Unassembled WGS sequence"/>
</dbReference>
<accession>L8H4X6</accession>
<dbReference type="SMART" id="SM00332">
    <property type="entry name" value="PP2Cc"/>
    <property type="match status" value="1"/>
</dbReference>
<comment type="cofactor">
    <cofactor evidence="1">
        <name>Mn(2+)</name>
        <dbReference type="ChEBI" id="CHEBI:29035"/>
    </cofactor>
</comment>
<evidence type="ECO:0000259" key="3">
    <source>
        <dbReference type="PROSITE" id="PS51746"/>
    </source>
</evidence>
<comment type="cofactor">
    <cofactor evidence="1">
        <name>Mg(2+)</name>
        <dbReference type="ChEBI" id="CHEBI:18420"/>
    </cofactor>
</comment>
<name>L8H4X6_ACACF</name>
<reference evidence="4 5" key="1">
    <citation type="journal article" date="2013" name="Genome Biol.">
        <title>Genome of Acanthamoeba castellanii highlights extensive lateral gene transfer and early evolution of tyrosine kinase signaling.</title>
        <authorList>
            <person name="Clarke M."/>
            <person name="Lohan A.J."/>
            <person name="Liu B."/>
            <person name="Lagkouvardos I."/>
            <person name="Roy S."/>
            <person name="Zafar N."/>
            <person name="Bertelli C."/>
            <person name="Schilde C."/>
            <person name="Kianianmomeni A."/>
            <person name="Burglin T.R."/>
            <person name="Frech C."/>
            <person name="Turcotte B."/>
            <person name="Kopec K.O."/>
            <person name="Synnott J.M."/>
            <person name="Choo C."/>
            <person name="Paponov I."/>
            <person name="Finkler A."/>
            <person name="Soon Heng Tan C."/>
            <person name="Hutchins A.P."/>
            <person name="Weinmeier T."/>
            <person name="Rattei T."/>
            <person name="Chu J.S."/>
            <person name="Gimenez G."/>
            <person name="Irimia M."/>
            <person name="Rigden D.J."/>
            <person name="Fitzpatrick D.A."/>
            <person name="Lorenzo-Morales J."/>
            <person name="Bateman A."/>
            <person name="Chiu C.H."/>
            <person name="Tang P."/>
            <person name="Hegemann P."/>
            <person name="Fromm H."/>
            <person name="Raoult D."/>
            <person name="Greub G."/>
            <person name="Miranda-Saavedra D."/>
            <person name="Chen N."/>
            <person name="Nash P."/>
            <person name="Ginger M.L."/>
            <person name="Horn M."/>
            <person name="Schaap P."/>
            <person name="Caler L."/>
            <person name="Loftus B."/>
        </authorList>
    </citation>
    <scope>NUCLEOTIDE SEQUENCE [LARGE SCALE GENOMIC DNA]</scope>
    <source>
        <strain evidence="4 5">Neff</strain>
    </source>
</reference>
<evidence type="ECO:0000256" key="1">
    <source>
        <dbReference type="RuleBase" id="RU366020"/>
    </source>
</evidence>
<dbReference type="PROSITE" id="PS51746">
    <property type="entry name" value="PPM_2"/>
    <property type="match status" value="1"/>
</dbReference>